<dbReference type="EMBL" id="JAHRIQ010013770">
    <property type="protein sequence ID" value="MEQ2225778.1"/>
    <property type="molecule type" value="Genomic_DNA"/>
</dbReference>
<feature type="compositionally biased region" description="Polar residues" evidence="1">
    <location>
        <begin position="7"/>
        <end position="17"/>
    </location>
</feature>
<evidence type="ECO:0000256" key="1">
    <source>
        <dbReference type="SAM" id="MobiDB-lite"/>
    </source>
</evidence>
<dbReference type="Proteomes" id="UP001482620">
    <property type="component" value="Unassembled WGS sequence"/>
</dbReference>
<reference evidence="2 3" key="1">
    <citation type="submission" date="2021-06" db="EMBL/GenBank/DDBJ databases">
        <authorList>
            <person name="Palmer J.M."/>
        </authorList>
    </citation>
    <scope>NUCLEOTIDE SEQUENCE [LARGE SCALE GENOMIC DNA]</scope>
    <source>
        <strain evidence="3">if_2019</strain>
        <tissue evidence="2">Muscle</tissue>
    </source>
</reference>
<keyword evidence="3" id="KW-1185">Reference proteome</keyword>
<feature type="region of interest" description="Disordered" evidence="1">
    <location>
        <begin position="1"/>
        <end position="20"/>
    </location>
</feature>
<proteinExistence type="predicted"/>
<sequence>MTRCQKSHYSSAGSKSWGTLRAKTGNMPSTVLDVAICHGSTCLDLYAFPTNSPNILAMLHLEKWSTETLRRVLGQVAPLASHNP</sequence>
<organism evidence="2 3">
    <name type="scientific">Ilyodon furcidens</name>
    <name type="common">goldbreast splitfin</name>
    <dbReference type="NCBI Taxonomy" id="33524"/>
    <lineage>
        <taxon>Eukaryota</taxon>
        <taxon>Metazoa</taxon>
        <taxon>Chordata</taxon>
        <taxon>Craniata</taxon>
        <taxon>Vertebrata</taxon>
        <taxon>Euteleostomi</taxon>
        <taxon>Actinopterygii</taxon>
        <taxon>Neopterygii</taxon>
        <taxon>Teleostei</taxon>
        <taxon>Neoteleostei</taxon>
        <taxon>Acanthomorphata</taxon>
        <taxon>Ovalentaria</taxon>
        <taxon>Atherinomorphae</taxon>
        <taxon>Cyprinodontiformes</taxon>
        <taxon>Goodeidae</taxon>
        <taxon>Ilyodon</taxon>
    </lineage>
</organism>
<comment type="caution">
    <text evidence="2">The sequence shown here is derived from an EMBL/GenBank/DDBJ whole genome shotgun (WGS) entry which is preliminary data.</text>
</comment>
<protein>
    <submittedName>
        <fullName evidence="2">Uncharacterized protein</fullName>
    </submittedName>
</protein>
<name>A0ABV0T1F3_9TELE</name>
<gene>
    <name evidence="2" type="ORF">ILYODFUR_020885</name>
</gene>
<accession>A0ABV0T1F3</accession>
<evidence type="ECO:0000313" key="3">
    <source>
        <dbReference type="Proteomes" id="UP001482620"/>
    </source>
</evidence>
<evidence type="ECO:0000313" key="2">
    <source>
        <dbReference type="EMBL" id="MEQ2225778.1"/>
    </source>
</evidence>